<dbReference type="Pfam" id="PF13561">
    <property type="entry name" value="adh_short_C2"/>
    <property type="match status" value="1"/>
</dbReference>
<reference evidence="3" key="1">
    <citation type="journal article" date="2019" name="Int. J. Syst. Evol. Microbiol.">
        <title>The Global Catalogue of Microorganisms (GCM) 10K type strain sequencing project: providing services to taxonomists for standard genome sequencing and annotation.</title>
        <authorList>
            <consortium name="The Broad Institute Genomics Platform"/>
            <consortium name="The Broad Institute Genome Sequencing Center for Infectious Disease"/>
            <person name="Wu L."/>
            <person name="Ma J."/>
        </authorList>
    </citation>
    <scope>NUCLEOTIDE SEQUENCE [LARGE SCALE GENOMIC DNA]</scope>
    <source>
        <strain evidence="3">JCM 17810</strain>
    </source>
</reference>
<dbReference type="PRINTS" id="PR00080">
    <property type="entry name" value="SDRFAMILY"/>
</dbReference>
<dbReference type="PRINTS" id="PR00081">
    <property type="entry name" value="GDHRDH"/>
</dbReference>
<dbReference type="SUPFAM" id="SSF51735">
    <property type="entry name" value="NAD(P)-binding Rossmann-fold domains"/>
    <property type="match status" value="1"/>
</dbReference>
<name>A0ABP8LJ96_9MICO</name>
<dbReference type="PANTHER" id="PTHR42879:SF6">
    <property type="entry name" value="NADPH-DEPENDENT REDUCTASE BACG"/>
    <property type="match status" value="1"/>
</dbReference>
<keyword evidence="3" id="KW-1185">Reference proteome</keyword>
<dbReference type="InterPro" id="IPR002347">
    <property type="entry name" value="SDR_fam"/>
</dbReference>
<comment type="similarity">
    <text evidence="1">Belongs to the short-chain dehydrogenases/reductases (SDR) family.</text>
</comment>
<evidence type="ECO:0000313" key="2">
    <source>
        <dbReference type="EMBL" id="GAA4430781.1"/>
    </source>
</evidence>
<dbReference type="InterPro" id="IPR050259">
    <property type="entry name" value="SDR"/>
</dbReference>
<dbReference type="PANTHER" id="PTHR42879">
    <property type="entry name" value="3-OXOACYL-(ACYL-CARRIER-PROTEIN) REDUCTASE"/>
    <property type="match status" value="1"/>
</dbReference>
<dbReference type="Gene3D" id="3.40.50.720">
    <property type="entry name" value="NAD(P)-binding Rossmann-like Domain"/>
    <property type="match status" value="1"/>
</dbReference>
<gene>
    <name evidence="2" type="ORF">GCM10023169_34580</name>
</gene>
<dbReference type="RefSeq" id="WP_345217827.1">
    <property type="nucleotide sequence ID" value="NZ_BAABGN010000013.1"/>
</dbReference>
<organism evidence="2 3">
    <name type="scientific">Georgenia halophila</name>
    <dbReference type="NCBI Taxonomy" id="620889"/>
    <lineage>
        <taxon>Bacteria</taxon>
        <taxon>Bacillati</taxon>
        <taxon>Actinomycetota</taxon>
        <taxon>Actinomycetes</taxon>
        <taxon>Micrococcales</taxon>
        <taxon>Bogoriellaceae</taxon>
        <taxon>Georgenia</taxon>
    </lineage>
</organism>
<accession>A0ABP8LJ96</accession>
<sequence>MDLNLVGRRAFVSASTAGIGLEIARFLASEGAAVTIHGRDPARAADALAQDLAGHSSVETVLGDLGDAEERTRVADRVASGAYDILVNTAGPFSEHAFAEAEPEHWLDAYRSNVISAVELSRRATPGMTERGWGRIITLGTRGVRTPLPNMIEYSAAKAALQNATTAMARSLAGTGITVNMVSPGVILTPGLRAMFTARPEYAERSWDAIESEVATTYAPNPVGRLGRPADIAAAVAFLASDLASYITGVELPVDGGITGAR</sequence>
<evidence type="ECO:0000313" key="3">
    <source>
        <dbReference type="Proteomes" id="UP001500622"/>
    </source>
</evidence>
<dbReference type="InterPro" id="IPR036291">
    <property type="entry name" value="NAD(P)-bd_dom_sf"/>
</dbReference>
<proteinExistence type="inferred from homology"/>
<dbReference type="Proteomes" id="UP001500622">
    <property type="component" value="Unassembled WGS sequence"/>
</dbReference>
<comment type="caution">
    <text evidence="2">The sequence shown here is derived from an EMBL/GenBank/DDBJ whole genome shotgun (WGS) entry which is preliminary data.</text>
</comment>
<evidence type="ECO:0000256" key="1">
    <source>
        <dbReference type="ARBA" id="ARBA00006484"/>
    </source>
</evidence>
<protein>
    <submittedName>
        <fullName evidence="2">SDR family NAD(P)-dependent oxidoreductase</fullName>
    </submittedName>
</protein>
<dbReference type="EMBL" id="BAABGN010000013">
    <property type="protein sequence ID" value="GAA4430781.1"/>
    <property type="molecule type" value="Genomic_DNA"/>
</dbReference>